<sequence length="256" mass="28023">MKLVDSHCHLDLPPLAEEYEAVLARAEKLGVQGCLIPAVQRGHWSGLERRSNLPKVAVAIGLHPCFAHRQTDLDAMAQRLQSPHPYVAIGECGLDKVSGVLPMAEQVSLCEAQLGLARRHELPIILHVRQAHNELLALLKRHPPSAGGVIHAFSGSPELAKQYLRHGLKLGIGGVITYPRAAKTRNTVAQLPADSLLLETDSPDMPLEGFQGQANEPARLPRVLSELARLRSVSENALCEQILNNTRSLFPRWHGL</sequence>
<dbReference type="Proteomes" id="UP001501600">
    <property type="component" value="Unassembled WGS sequence"/>
</dbReference>
<proteinExistence type="inferred from homology"/>
<comment type="caution">
    <text evidence="3">The sequence shown here is derived from an EMBL/GenBank/DDBJ whole genome shotgun (WGS) entry which is preliminary data.</text>
</comment>
<dbReference type="PANTHER" id="PTHR46124:SF3">
    <property type="entry name" value="HYDROLASE"/>
    <property type="match status" value="1"/>
</dbReference>
<dbReference type="SUPFAM" id="SSF51556">
    <property type="entry name" value="Metallo-dependent hydrolases"/>
    <property type="match status" value="1"/>
</dbReference>
<reference evidence="4" key="1">
    <citation type="journal article" date="2019" name="Int. J. Syst. Evol. Microbiol.">
        <title>The Global Catalogue of Microorganisms (GCM) 10K type strain sequencing project: providing services to taxonomists for standard genome sequencing and annotation.</title>
        <authorList>
            <consortium name="The Broad Institute Genomics Platform"/>
            <consortium name="The Broad Institute Genome Sequencing Center for Infectious Disease"/>
            <person name="Wu L."/>
            <person name="Ma J."/>
        </authorList>
    </citation>
    <scope>NUCLEOTIDE SEQUENCE [LARGE SCALE GENOMIC DNA]</scope>
    <source>
        <strain evidence="4">JCM 18720</strain>
    </source>
</reference>
<dbReference type="EMBL" id="BAABLF010000001">
    <property type="protein sequence ID" value="GAA5186162.1"/>
    <property type="molecule type" value="Genomic_DNA"/>
</dbReference>
<dbReference type="GO" id="GO:0016787">
    <property type="term" value="F:hydrolase activity"/>
    <property type="evidence" value="ECO:0007669"/>
    <property type="project" value="UniProtKB-KW"/>
</dbReference>
<gene>
    <name evidence="3" type="ORF">GCM10025772_01120</name>
</gene>
<dbReference type="PIRSF" id="PIRSF005902">
    <property type="entry name" value="DNase_TatD"/>
    <property type="match status" value="1"/>
</dbReference>
<evidence type="ECO:0000256" key="1">
    <source>
        <dbReference type="ARBA" id="ARBA00009275"/>
    </source>
</evidence>
<dbReference type="PROSITE" id="PS01091">
    <property type="entry name" value="TATD_3"/>
    <property type="match status" value="1"/>
</dbReference>
<dbReference type="Gene3D" id="3.20.20.140">
    <property type="entry name" value="Metal-dependent hydrolases"/>
    <property type="match status" value="1"/>
</dbReference>
<dbReference type="Pfam" id="PF01026">
    <property type="entry name" value="TatD_DNase"/>
    <property type="match status" value="1"/>
</dbReference>
<evidence type="ECO:0000313" key="3">
    <source>
        <dbReference type="EMBL" id="GAA5186162.1"/>
    </source>
</evidence>
<name>A0ABP9RTE7_9GAMM</name>
<dbReference type="PROSITE" id="PS01137">
    <property type="entry name" value="TATD_1"/>
    <property type="match status" value="1"/>
</dbReference>
<protein>
    <submittedName>
        <fullName evidence="3">Metal-dependent hydrolase</fullName>
    </submittedName>
</protein>
<dbReference type="CDD" id="cd01310">
    <property type="entry name" value="TatD_DNAse"/>
    <property type="match status" value="1"/>
</dbReference>
<dbReference type="InterPro" id="IPR032466">
    <property type="entry name" value="Metal_Hydrolase"/>
</dbReference>
<dbReference type="InterPro" id="IPR001130">
    <property type="entry name" value="TatD-like"/>
</dbReference>
<evidence type="ECO:0000256" key="2">
    <source>
        <dbReference type="ARBA" id="ARBA00022801"/>
    </source>
</evidence>
<dbReference type="InterPro" id="IPR018228">
    <property type="entry name" value="DNase_TatD-rel_CS"/>
</dbReference>
<evidence type="ECO:0000313" key="4">
    <source>
        <dbReference type="Proteomes" id="UP001501600"/>
    </source>
</evidence>
<dbReference type="RefSeq" id="WP_345315082.1">
    <property type="nucleotide sequence ID" value="NZ_BAABLF010000001.1"/>
</dbReference>
<keyword evidence="2 3" id="KW-0378">Hydrolase</keyword>
<accession>A0ABP9RTE7</accession>
<organism evidence="3 4">
    <name type="scientific">Ferrimonas gelatinilytica</name>
    <dbReference type="NCBI Taxonomy" id="1255257"/>
    <lineage>
        <taxon>Bacteria</taxon>
        <taxon>Pseudomonadati</taxon>
        <taxon>Pseudomonadota</taxon>
        <taxon>Gammaproteobacteria</taxon>
        <taxon>Alteromonadales</taxon>
        <taxon>Ferrimonadaceae</taxon>
        <taxon>Ferrimonas</taxon>
    </lineage>
</organism>
<keyword evidence="4" id="KW-1185">Reference proteome</keyword>
<dbReference type="PANTHER" id="PTHR46124">
    <property type="entry name" value="D-AMINOACYL-TRNA DEACYLASE"/>
    <property type="match status" value="1"/>
</dbReference>
<comment type="similarity">
    <text evidence="1">Belongs to the metallo-dependent hydrolases superfamily. TatD-type hydrolase family.</text>
</comment>